<dbReference type="SUPFAM" id="SSF55729">
    <property type="entry name" value="Acyl-CoA N-acyltransferases (Nat)"/>
    <property type="match status" value="1"/>
</dbReference>
<name>A0A9X5C6K8_9FIRM</name>
<sequence>MKKMYHYQSEHFRYDSIRVEDTEALVEWRSNPDIIKYYSTPLPVTRESHLNWFYKSYLKDDRRFDFIVSDGEIQVGFVALMYIDYEAKAAEVNYTIGNPDYTGRRLSPEMINALLKFGNSEFGLCEFTAVIHKENIASQKAILSAGFCLEDESGIFWKYGKKVEEWLPM</sequence>
<reference evidence="2 3" key="1">
    <citation type="submission" date="2019-07" db="EMBL/GenBank/DDBJ databases">
        <title>Draft genome sequences of 15 bacterial species constituting the stable defined intestinal microbiota of the GM15 gnotobiotic mouse model.</title>
        <authorList>
            <person name="Elie C."/>
            <person name="Mathieu A."/>
            <person name="Saliou A."/>
            <person name="Darnaud M."/>
            <person name="Leulier F."/>
            <person name="Tamellini A."/>
        </authorList>
    </citation>
    <scope>NUCLEOTIDE SEQUENCE [LARGE SCALE GENOMIC DNA]</scope>
    <source>
        <strain evidence="3">ASF 502</strain>
    </source>
</reference>
<dbReference type="OrthoDB" id="9795206at2"/>
<organism evidence="2 3">
    <name type="scientific">Schaedlerella arabinosiphila</name>
    <dbReference type="NCBI Taxonomy" id="2044587"/>
    <lineage>
        <taxon>Bacteria</taxon>
        <taxon>Bacillati</taxon>
        <taxon>Bacillota</taxon>
        <taxon>Clostridia</taxon>
        <taxon>Lachnospirales</taxon>
        <taxon>Lachnospiraceae</taxon>
        <taxon>Schaedlerella</taxon>
    </lineage>
</organism>
<evidence type="ECO:0000259" key="1">
    <source>
        <dbReference type="PROSITE" id="PS51186"/>
    </source>
</evidence>
<proteinExistence type="predicted"/>
<dbReference type="Pfam" id="PF13302">
    <property type="entry name" value="Acetyltransf_3"/>
    <property type="match status" value="1"/>
</dbReference>
<dbReference type="Gene3D" id="3.40.630.30">
    <property type="match status" value="1"/>
</dbReference>
<dbReference type="Proteomes" id="UP000474104">
    <property type="component" value="Unassembled WGS sequence"/>
</dbReference>
<dbReference type="PANTHER" id="PTHR43415:SF3">
    <property type="entry name" value="GNAT-FAMILY ACETYLTRANSFERASE"/>
    <property type="match status" value="1"/>
</dbReference>
<comment type="caution">
    <text evidence="2">The sequence shown here is derived from an EMBL/GenBank/DDBJ whole genome shotgun (WGS) entry which is preliminary data.</text>
</comment>
<dbReference type="PANTHER" id="PTHR43415">
    <property type="entry name" value="SPERMIDINE N(1)-ACETYLTRANSFERASE"/>
    <property type="match status" value="1"/>
</dbReference>
<dbReference type="PROSITE" id="PS51186">
    <property type="entry name" value="GNAT"/>
    <property type="match status" value="1"/>
</dbReference>
<dbReference type="InterPro" id="IPR000182">
    <property type="entry name" value="GNAT_dom"/>
</dbReference>
<dbReference type="GO" id="GO:0016747">
    <property type="term" value="F:acyltransferase activity, transferring groups other than amino-acyl groups"/>
    <property type="evidence" value="ECO:0007669"/>
    <property type="project" value="InterPro"/>
</dbReference>
<dbReference type="AlphaFoldDB" id="A0A9X5C6K8"/>
<gene>
    <name evidence="2" type="ORF">FMM80_08495</name>
</gene>
<accession>A0A9X5C6K8</accession>
<protein>
    <submittedName>
        <fullName evidence="2">GNAT family N-acetyltransferase</fullName>
    </submittedName>
</protein>
<dbReference type="EMBL" id="VIRB01000055">
    <property type="protein sequence ID" value="NDO68717.1"/>
    <property type="molecule type" value="Genomic_DNA"/>
</dbReference>
<dbReference type="RefSeq" id="WP_004072043.1">
    <property type="nucleotide sequence ID" value="NZ_VIRB01000055.1"/>
</dbReference>
<dbReference type="InterPro" id="IPR016181">
    <property type="entry name" value="Acyl_CoA_acyltransferase"/>
</dbReference>
<feature type="domain" description="N-acetyltransferase" evidence="1">
    <location>
        <begin position="12"/>
        <end position="169"/>
    </location>
</feature>
<evidence type="ECO:0000313" key="2">
    <source>
        <dbReference type="EMBL" id="NDO68717.1"/>
    </source>
</evidence>
<evidence type="ECO:0000313" key="3">
    <source>
        <dbReference type="Proteomes" id="UP000474104"/>
    </source>
</evidence>